<accession>A0ABW3QAQ4</accession>
<evidence type="ECO:0000313" key="2">
    <source>
        <dbReference type="Proteomes" id="UP001597169"/>
    </source>
</evidence>
<proteinExistence type="predicted"/>
<keyword evidence="2" id="KW-1185">Reference proteome</keyword>
<dbReference type="Proteomes" id="UP001597169">
    <property type="component" value="Unassembled WGS sequence"/>
</dbReference>
<comment type="caution">
    <text evidence="1">The sequence shown here is derived from an EMBL/GenBank/DDBJ whole genome shotgun (WGS) entry which is preliminary data.</text>
</comment>
<reference evidence="2" key="1">
    <citation type="journal article" date="2019" name="Int. J. Syst. Evol. Microbiol.">
        <title>The Global Catalogue of Microorganisms (GCM) 10K type strain sequencing project: providing services to taxonomists for standard genome sequencing and annotation.</title>
        <authorList>
            <consortium name="The Broad Institute Genomics Platform"/>
            <consortium name="The Broad Institute Genome Sequencing Center for Infectious Disease"/>
            <person name="Wu L."/>
            <person name="Ma J."/>
        </authorList>
    </citation>
    <scope>NUCLEOTIDE SEQUENCE [LARGE SCALE GENOMIC DNA]</scope>
    <source>
        <strain evidence="2">CCUG 53519</strain>
    </source>
</reference>
<protein>
    <submittedName>
        <fullName evidence="1">Uncharacterized protein</fullName>
    </submittedName>
</protein>
<organism evidence="1 2">
    <name type="scientific">Paenibacillus provencensis</name>
    <dbReference type="NCBI Taxonomy" id="441151"/>
    <lineage>
        <taxon>Bacteria</taxon>
        <taxon>Bacillati</taxon>
        <taxon>Bacillota</taxon>
        <taxon>Bacilli</taxon>
        <taxon>Bacillales</taxon>
        <taxon>Paenibacillaceae</taxon>
        <taxon>Paenibacillus</taxon>
    </lineage>
</organism>
<evidence type="ECO:0000313" key="1">
    <source>
        <dbReference type="EMBL" id="MFD1131639.1"/>
    </source>
</evidence>
<dbReference type="EMBL" id="JBHTKX010000013">
    <property type="protein sequence ID" value="MFD1131639.1"/>
    <property type="molecule type" value="Genomic_DNA"/>
</dbReference>
<gene>
    <name evidence="1" type="ORF">ACFQ3J_26385</name>
</gene>
<name>A0ABW3QAQ4_9BACL</name>
<sequence length="113" mass="13086">MSQSFDIDQNQLVHAWQERLPVILNQGDQAQVHADEADQQAIRIHIDAAGRQLYSFDFRCAYVDNREVKVDLIDVEKDGLHIDERTDAIQQMTEDYTRHIHECAQAVQQLTNP</sequence>
<dbReference type="RefSeq" id="WP_091161843.1">
    <property type="nucleotide sequence ID" value="NZ_JBHTKX010000013.1"/>
</dbReference>